<dbReference type="GO" id="GO:0031492">
    <property type="term" value="F:nucleosomal DNA binding"/>
    <property type="evidence" value="ECO:0007669"/>
    <property type="project" value="TreeGrafter"/>
</dbReference>
<keyword evidence="5 7" id="KW-0238">DNA-binding</keyword>
<sequence>MTDTETKSKSKKPAEHPSYESMIIAAVSNLKERKGSSRPAIKKYILANFKVTPGAHFDSQVSGAIRRGAAKNVFSLPKGLSGTIKLVKPEKKVKASSEKKTDGAEKKTKAPAGKKVDASAKKAPAKKSATSSSKKAASVKKTAKSPAKKVVKKKAPTAAKA</sequence>
<evidence type="ECO:0000313" key="11">
    <source>
        <dbReference type="Proteomes" id="UP000054107"/>
    </source>
</evidence>
<dbReference type="Proteomes" id="UP000054107">
    <property type="component" value="Unassembled WGS sequence"/>
</dbReference>
<keyword evidence="11" id="KW-1185">Reference proteome</keyword>
<dbReference type="GO" id="GO:0030261">
    <property type="term" value="P:chromosome condensation"/>
    <property type="evidence" value="ECO:0007669"/>
    <property type="project" value="TreeGrafter"/>
</dbReference>
<evidence type="ECO:0000256" key="5">
    <source>
        <dbReference type="ARBA" id="ARBA00023125"/>
    </source>
</evidence>
<feature type="compositionally biased region" description="Basic and acidic residues" evidence="8">
    <location>
        <begin position="89"/>
        <end position="120"/>
    </location>
</feature>
<dbReference type="GO" id="GO:0030527">
    <property type="term" value="F:structural constituent of chromatin"/>
    <property type="evidence" value="ECO:0007669"/>
    <property type="project" value="InterPro"/>
</dbReference>
<dbReference type="PANTHER" id="PTHR11467">
    <property type="entry name" value="HISTONE H1"/>
    <property type="match status" value="1"/>
</dbReference>
<evidence type="ECO:0000259" key="9">
    <source>
        <dbReference type="PROSITE" id="PS51504"/>
    </source>
</evidence>
<evidence type="ECO:0000256" key="2">
    <source>
        <dbReference type="ARBA" id="ARBA00004286"/>
    </source>
</evidence>
<evidence type="ECO:0000256" key="7">
    <source>
        <dbReference type="RuleBase" id="RU003894"/>
    </source>
</evidence>
<dbReference type="SUPFAM" id="SSF46785">
    <property type="entry name" value="Winged helix' DNA-binding domain"/>
    <property type="match status" value="1"/>
</dbReference>
<evidence type="ECO:0000313" key="10">
    <source>
        <dbReference type="EMBL" id="CEP16983.1"/>
    </source>
</evidence>
<keyword evidence="6 7" id="KW-0539">Nucleus</keyword>
<gene>
    <name evidence="10" type="primary">PARPA_11269.1 scaffold 43311</name>
</gene>
<accession>A0A0B7NNR3</accession>
<dbReference type="EMBL" id="LN733457">
    <property type="protein sequence ID" value="CEP16983.1"/>
    <property type="molecule type" value="Genomic_DNA"/>
</dbReference>
<dbReference type="GO" id="GO:0045910">
    <property type="term" value="P:negative regulation of DNA recombination"/>
    <property type="evidence" value="ECO:0007669"/>
    <property type="project" value="TreeGrafter"/>
</dbReference>
<name>A0A0B7NNR3_9FUNG</name>
<dbReference type="OrthoDB" id="1110759at2759"/>
<evidence type="ECO:0000256" key="1">
    <source>
        <dbReference type="ARBA" id="ARBA00004123"/>
    </source>
</evidence>
<organism evidence="10 11">
    <name type="scientific">Parasitella parasitica</name>
    <dbReference type="NCBI Taxonomy" id="35722"/>
    <lineage>
        <taxon>Eukaryota</taxon>
        <taxon>Fungi</taxon>
        <taxon>Fungi incertae sedis</taxon>
        <taxon>Mucoromycota</taxon>
        <taxon>Mucoromycotina</taxon>
        <taxon>Mucoromycetes</taxon>
        <taxon>Mucorales</taxon>
        <taxon>Mucorineae</taxon>
        <taxon>Mucoraceae</taxon>
        <taxon>Parasitella</taxon>
    </lineage>
</organism>
<dbReference type="PROSITE" id="PS51504">
    <property type="entry name" value="H15"/>
    <property type="match status" value="1"/>
</dbReference>
<dbReference type="InterPro" id="IPR036388">
    <property type="entry name" value="WH-like_DNA-bd_sf"/>
</dbReference>
<evidence type="ECO:0000256" key="6">
    <source>
        <dbReference type="ARBA" id="ARBA00023242"/>
    </source>
</evidence>
<comment type="similarity">
    <text evidence="7">Belongs to the histone H1/H5 family.</text>
</comment>
<dbReference type="AlphaFoldDB" id="A0A0B7NNR3"/>
<dbReference type="GO" id="GO:0003690">
    <property type="term" value="F:double-stranded DNA binding"/>
    <property type="evidence" value="ECO:0007669"/>
    <property type="project" value="TreeGrafter"/>
</dbReference>
<feature type="region of interest" description="Disordered" evidence="8">
    <location>
        <begin position="89"/>
        <end position="161"/>
    </location>
</feature>
<dbReference type="Gene3D" id="1.10.10.10">
    <property type="entry name" value="Winged helix-like DNA-binding domain superfamily/Winged helix DNA-binding domain"/>
    <property type="match status" value="1"/>
</dbReference>
<dbReference type="InterPro" id="IPR005819">
    <property type="entry name" value="H1/H5"/>
</dbReference>
<comment type="subcellular location">
    <subcellularLocation>
        <location evidence="2">Chromosome</location>
    </subcellularLocation>
    <subcellularLocation>
        <location evidence="1 7">Nucleus</location>
    </subcellularLocation>
</comment>
<evidence type="ECO:0000256" key="8">
    <source>
        <dbReference type="SAM" id="MobiDB-lite"/>
    </source>
</evidence>
<dbReference type="GO" id="GO:0005634">
    <property type="term" value="C:nucleus"/>
    <property type="evidence" value="ECO:0007669"/>
    <property type="project" value="UniProtKB-SubCell"/>
</dbReference>
<dbReference type="PANTHER" id="PTHR11467:SF36">
    <property type="entry name" value="HISTONE 24-RELATED"/>
    <property type="match status" value="1"/>
</dbReference>
<feature type="compositionally biased region" description="Basic residues" evidence="8">
    <location>
        <begin position="137"/>
        <end position="155"/>
    </location>
</feature>
<dbReference type="GO" id="GO:0006334">
    <property type="term" value="P:nucleosome assembly"/>
    <property type="evidence" value="ECO:0007669"/>
    <property type="project" value="InterPro"/>
</dbReference>
<feature type="compositionally biased region" description="Low complexity" evidence="8">
    <location>
        <begin position="126"/>
        <end position="136"/>
    </location>
</feature>
<protein>
    <recommendedName>
        <fullName evidence="3">Histone H1</fullName>
    </recommendedName>
</protein>
<evidence type="ECO:0000256" key="3">
    <source>
        <dbReference type="ARBA" id="ARBA00020833"/>
    </source>
</evidence>
<dbReference type="InterPro" id="IPR036390">
    <property type="entry name" value="WH_DNA-bd_sf"/>
</dbReference>
<dbReference type="PRINTS" id="PR00624">
    <property type="entry name" value="HISTONEH5"/>
</dbReference>
<dbReference type="GO" id="GO:0000786">
    <property type="term" value="C:nucleosome"/>
    <property type="evidence" value="ECO:0007669"/>
    <property type="project" value="InterPro"/>
</dbReference>
<keyword evidence="4 7" id="KW-0158">Chromosome</keyword>
<dbReference type="STRING" id="35722.A0A0B7NNR3"/>
<evidence type="ECO:0000256" key="4">
    <source>
        <dbReference type="ARBA" id="ARBA00022454"/>
    </source>
</evidence>
<dbReference type="CDD" id="cd00073">
    <property type="entry name" value="H15"/>
    <property type="match status" value="1"/>
</dbReference>
<feature type="domain" description="H15" evidence="9">
    <location>
        <begin position="15"/>
        <end position="88"/>
    </location>
</feature>
<proteinExistence type="inferred from homology"/>
<dbReference type="Pfam" id="PF00538">
    <property type="entry name" value="Linker_histone"/>
    <property type="match status" value="1"/>
</dbReference>
<dbReference type="InterPro" id="IPR005818">
    <property type="entry name" value="Histone_H1/H5_H15"/>
</dbReference>
<reference evidence="10 11" key="1">
    <citation type="submission" date="2014-09" db="EMBL/GenBank/DDBJ databases">
        <authorList>
            <person name="Ellenberger Sabrina"/>
        </authorList>
    </citation>
    <scope>NUCLEOTIDE SEQUENCE [LARGE SCALE GENOMIC DNA]</scope>
    <source>
        <strain evidence="10 11">CBS 412.66</strain>
    </source>
</reference>
<dbReference type="SMART" id="SM00526">
    <property type="entry name" value="H15"/>
    <property type="match status" value="1"/>
</dbReference>